<dbReference type="SUPFAM" id="SSF50630">
    <property type="entry name" value="Acid proteases"/>
    <property type="match status" value="1"/>
</dbReference>
<dbReference type="InterPro" id="IPR021109">
    <property type="entry name" value="Peptidase_aspartic_dom_sf"/>
</dbReference>
<feature type="region of interest" description="Disordered" evidence="2">
    <location>
        <begin position="331"/>
        <end position="403"/>
    </location>
</feature>
<dbReference type="AlphaFoldDB" id="W7I587"/>
<keyword evidence="6" id="KW-1185">Reference proteome</keyword>
<protein>
    <recommendedName>
        <fullName evidence="4">Peptidase A1 domain-containing protein</fullName>
    </recommendedName>
</protein>
<feature type="compositionally biased region" description="Low complexity" evidence="2">
    <location>
        <begin position="64"/>
        <end position="91"/>
    </location>
</feature>
<feature type="signal peptide" evidence="3">
    <location>
        <begin position="1"/>
        <end position="19"/>
    </location>
</feature>
<keyword evidence="1" id="KW-0645">Protease</keyword>
<dbReference type="Proteomes" id="UP000024837">
    <property type="component" value="Unassembled WGS sequence"/>
</dbReference>
<feature type="compositionally biased region" description="Low complexity" evidence="2">
    <location>
        <begin position="331"/>
        <end position="346"/>
    </location>
</feature>
<keyword evidence="3" id="KW-0732">Signal</keyword>
<dbReference type="PROSITE" id="PS51767">
    <property type="entry name" value="PEPTIDASE_A1"/>
    <property type="match status" value="1"/>
</dbReference>
<organism evidence="5 6">
    <name type="scientific">Drechslerella stenobrocha 248</name>
    <dbReference type="NCBI Taxonomy" id="1043628"/>
    <lineage>
        <taxon>Eukaryota</taxon>
        <taxon>Fungi</taxon>
        <taxon>Dikarya</taxon>
        <taxon>Ascomycota</taxon>
        <taxon>Pezizomycotina</taxon>
        <taxon>Orbiliomycetes</taxon>
        <taxon>Orbiliales</taxon>
        <taxon>Orbiliaceae</taxon>
        <taxon>Drechslerella</taxon>
    </lineage>
</organism>
<gene>
    <name evidence="5" type="ORF">DRE_03217</name>
</gene>
<reference evidence="5 6" key="1">
    <citation type="submission" date="2013-05" db="EMBL/GenBank/DDBJ databases">
        <title>Drechslerella stenobrocha genome reveals carnivorous origination and mechanical trapping mechanism of predatory fungi.</title>
        <authorList>
            <person name="Liu X."/>
            <person name="Zhang W."/>
            <person name="Liu K."/>
        </authorList>
    </citation>
    <scope>NUCLEOTIDE SEQUENCE [LARGE SCALE GENOMIC DNA]</scope>
    <source>
        <strain evidence="5 6">248</strain>
    </source>
</reference>
<proteinExistence type="predicted"/>
<evidence type="ECO:0000256" key="2">
    <source>
        <dbReference type="SAM" id="MobiDB-lite"/>
    </source>
</evidence>
<evidence type="ECO:0000313" key="6">
    <source>
        <dbReference type="Proteomes" id="UP000024837"/>
    </source>
</evidence>
<dbReference type="EMBL" id="KI966409">
    <property type="protein sequence ID" value="EWC47597.1"/>
    <property type="molecule type" value="Genomic_DNA"/>
</dbReference>
<sequence length="566" mass="59063">MAPRTSILLILYHFHKALSLPQAFSSDAFAISTDQSADASHIPAASIAPESQGGVWTSLTAAGSSTPTTADVTATPTSPSPTTSGASIVGDGNDDDGTPTGDSANDFIAAPQETARAGFIPVYPAGGAFVAELNIGDNLLYLRVDTGSFHFWVISNLMPDICTSAIRAGSGCYTQGTSATPLPTATAGYTFRYRDGVKASGSSAVIENVGAAGIFGSVAWASQVVALPATVTPWDGNSGVSGVFPLGFSAQAYQEARAGGSANLTEIIDQSPLGLNNWHFFTTYFKPGAQMFLGFDYDPVELYRGPLAEVSIAAINGSWFVQPDESWSTAAQGSATAAATTDAGSAMPTSTGPAMATGADSDTLADTTATVSATESVETTTTVQRSSSDAPMETTEIMKRQHHPANVVKRQLGSERLPILLDTGSEDTYIDADTVKAIYTALSGSCLTIQGSLHNCTYPCTFDHANFAISPEYPATIQLPWGASAISIDTKQLVAEVYDECEPEKGKKSCSSTCRGSIQAQKSGAAHYVYGAVVYKSAFFKWDTSGNGTVGMAPYSDRGGEPWFYE</sequence>
<feature type="chain" id="PRO_5004893321" description="Peptidase A1 domain-containing protein" evidence="3">
    <location>
        <begin position="20"/>
        <end position="566"/>
    </location>
</feature>
<accession>W7I587</accession>
<dbReference type="GO" id="GO:0006508">
    <property type="term" value="P:proteolysis"/>
    <property type="evidence" value="ECO:0007669"/>
    <property type="project" value="InterPro"/>
</dbReference>
<dbReference type="InterPro" id="IPR001969">
    <property type="entry name" value="Aspartic_peptidase_AS"/>
</dbReference>
<dbReference type="Gene3D" id="2.40.70.10">
    <property type="entry name" value="Acid Proteases"/>
    <property type="match status" value="2"/>
</dbReference>
<dbReference type="OrthoDB" id="5419241at2759"/>
<name>W7I587_9PEZI</name>
<keyword evidence="1" id="KW-0064">Aspartyl protease</keyword>
<dbReference type="HOGENOM" id="CLU_027511_0_0_1"/>
<dbReference type="Pfam" id="PF00026">
    <property type="entry name" value="Asp"/>
    <property type="match status" value="1"/>
</dbReference>
<evidence type="ECO:0000259" key="4">
    <source>
        <dbReference type="PROSITE" id="PS51767"/>
    </source>
</evidence>
<dbReference type="GO" id="GO:0004190">
    <property type="term" value="F:aspartic-type endopeptidase activity"/>
    <property type="evidence" value="ECO:0007669"/>
    <property type="project" value="UniProtKB-KW"/>
</dbReference>
<evidence type="ECO:0000313" key="5">
    <source>
        <dbReference type="EMBL" id="EWC47597.1"/>
    </source>
</evidence>
<evidence type="ECO:0000256" key="1">
    <source>
        <dbReference type="ARBA" id="ARBA00022750"/>
    </source>
</evidence>
<dbReference type="InterPro" id="IPR033121">
    <property type="entry name" value="PEPTIDASE_A1"/>
</dbReference>
<keyword evidence="1" id="KW-0378">Hydrolase</keyword>
<evidence type="ECO:0000256" key="3">
    <source>
        <dbReference type="SAM" id="SignalP"/>
    </source>
</evidence>
<feature type="region of interest" description="Disordered" evidence="2">
    <location>
        <begin position="57"/>
        <end position="104"/>
    </location>
</feature>
<feature type="compositionally biased region" description="Low complexity" evidence="2">
    <location>
        <begin position="356"/>
        <end position="382"/>
    </location>
</feature>
<dbReference type="PROSITE" id="PS00141">
    <property type="entry name" value="ASP_PROTEASE"/>
    <property type="match status" value="1"/>
</dbReference>
<feature type="domain" description="Peptidase A1" evidence="4">
    <location>
        <begin position="129"/>
        <end position="553"/>
    </location>
</feature>